<evidence type="ECO:0000256" key="1">
    <source>
        <dbReference type="ARBA" id="ARBA00023172"/>
    </source>
</evidence>
<reference evidence="2 3" key="2">
    <citation type="journal article" date="2013" name="PLoS Genet.">
        <title>Comparative genome structure, secondary metabolite, and effector coding capacity across Cochliobolus pathogens.</title>
        <authorList>
            <person name="Condon B.J."/>
            <person name="Leng Y."/>
            <person name="Wu D."/>
            <person name="Bushley K.E."/>
            <person name="Ohm R.A."/>
            <person name="Otillar R."/>
            <person name="Martin J."/>
            <person name="Schackwitz W."/>
            <person name="Grimwood J."/>
            <person name="MohdZainudin N."/>
            <person name="Xue C."/>
            <person name="Wang R."/>
            <person name="Manning V.A."/>
            <person name="Dhillon B."/>
            <person name="Tu Z.J."/>
            <person name="Steffenson B.J."/>
            <person name="Salamov A."/>
            <person name="Sun H."/>
            <person name="Lowry S."/>
            <person name="LaButti K."/>
            <person name="Han J."/>
            <person name="Copeland A."/>
            <person name="Lindquist E."/>
            <person name="Barry K."/>
            <person name="Schmutz J."/>
            <person name="Baker S.E."/>
            <person name="Ciuffetti L.M."/>
            <person name="Grigoriev I.V."/>
            <person name="Zhong S."/>
            <person name="Turgeon B.G."/>
        </authorList>
    </citation>
    <scope>NUCLEOTIDE SEQUENCE [LARGE SCALE GENOMIC DNA]</scope>
    <source>
        <strain evidence="3">28A</strain>
    </source>
</reference>
<accession>R0IQX0</accession>
<dbReference type="RefSeq" id="XP_008025603.1">
    <property type="nucleotide sequence ID" value="XM_008027412.1"/>
</dbReference>
<dbReference type="InterPro" id="IPR021842">
    <property type="entry name" value="DUF3435"/>
</dbReference>
<dbReference type="AlphaFoldDB" id="R0IQX0"/>
<dbReference type="GO" id="GO:0003677">
    <property type="term" value="F:DNA binding"/>
    <property type="evidence" value="ECO:0007669"/>
    <property type="project" value="InterPro"/>
</dbReference>
<proteinExistence type="predicted"/>
<dbReference type="GO" id="GO:0006310">
    <property type="term" value="P:DNA recombination"/>
    <property type="evidence" value="ECO:0007669"/>
    <property type="project" value="UniProtKB-KW"/>
</dbReference>
<dbReference type="STRING" id="671987.R0IQX0"/>
<reference evidence="2 3" key="1">
    <citation type="journal article" date="2012" name="PLoS Pathog.">
        <title>Diverse lifestyles and strategies of plant pathogenesis encoded in the genomes of eighteen Dothideomycetes fungi.</title>
        <authorList>
            <person name="Ohm R.A."/>
            <person name="Feau N."/>
            <person name="Henrissat B."/>
            <person name="Schoch C.L."/>
            <person name="Horwitz B.A."/>
            <person name="Barry K.W."/>
            <person name="Condon B.J."/>
            <person name="Copeland A.C."/>
            <person name="Dhillon B."/>
            <person name="Glaser F."/>
            <person name="Hesse C.N."/>
            <person name="Kosti I."/>
            <person name="LaButti K."/>
            <person name="Lindquist E.A."/>
            <person name="Lucas S."/>
            <person name="Salamov A.A."/>
            <person name="Bradshaw R.E."/>
            <person name="Ciuffetti L."/>
            <person name="Hamelin R.C."/>
            <person name="Kema G.H.J."/>
            <person name="Lawrence C."/>
            <person name="Scott J.A."/>
            <person name="Spatafora J.W."/>
            <person name="Turgeon B.G."/>
            <person name="de Wit P.J.G.M."/>
            <person name="Zhong S."/>
            <person name="Goodwin S.B."/>
            <person name="Grigoriev I.V."/>
        </authorList>
    </citation>
    <scope>NUCLEOTIDE SEQUENCE [LARGE SCALE GENOMIC DNA]</scope>
    <source>
        <strain evidence="3">28A</strain>
    </source>
</reference>
<gene>
    <name evidence="2" type="ORF">SETTUDRAFT_153843</name>
</gene>
<evidence type="ECO:0000313" key="2">
    <source>
        <dbReference type="EMBL" id="EOA87086.1"/>
    </source>
</evidence>
<dbReference type="GO" id="GO:0015074">
    <property type="term" value="P:DNA integration"/>
    <property type="evidence" value="ECO:0007669"/>
    <property type="project" value="InterPro"/>
</dbReference>
<dbReference type="PANTHER" id="PTHR37535:SF3">
    <property type="entry name" value="FLUG DOMAIN-CONTAINING PROTEIN"/>
    <property type="match status" value="1"/>
</dbReference>
<organism evidence="2 3">
    <name type="scientific">Exserohilum turcicum (strain 28A)</name>
    <name type="common">Northern leaf blight fungus</name>
    <name type="synonym">Setosphaeria turcica</name>
    <dbReference type="NCBI Taxonomy" id="671987"/>
    <lineage>
        <taxon>Eukaryota</taxon>
        <taxon>Fungi</taxon>
        <taxon>Dikarya</taxon>
        <taxon>Ascomycota</taxon>
        <taxon>Pezizomycotina</taxon>
        <taxon>Dothideomycetes</taxon>
        <taxon>Pleosporomycetidae</taxon>
        <taxon>Pleosporales</taxon>
        <taxon>Pleosporineae</taxon>
        <taxon>Pleosporaceae</taxon>
        <taxon>Exserohilum</taxon>
    </lineage>
</organism>
<name>R0IQX0_EXST2</name>
<dbReference type="Proteomes" id="UP000016935">
    <property type="component" value="Unassembled WGS sequence"/>
</dbReference>
<sequence length="494" mass="56533">MAPRKRNKVDLEYLRSLAQQEKEPTLPTKDDIKATMIPSSYKQYEYTMALWSDRPGEFIESGSWKHSNDGLQYGDIDLIRYQNGTYVGFLLHLRLRNRKGHRNNKKHSPVMLLYEEATMRSMCPVTHFLALALADGVFQDCTSLQEIEAKELPAGSSMYKYRYKPEAVLKPILRSICNNGTVSDDIILTYNCFNNMLKGIGQRAGYEDRLSAYCFRRAYARAVERTATPAQRRLLMGHTNDDTAMYYISGMVGIDSQSMVHGREQRKQLIEENYSMMAKRNLLTPMPPNSQLIDRSNSLKAQEAKKEAPTVALLDRTPKQEYAFRRQSRSTAYRKQREAFFKGESFDSPYATAPTASTERSKKPLRSPSRYLKALWKFEPERKAISKMLYPGCDALVEDGVSLDEASNVKLPLKDILKPMVAIAKPEKKRYSYASASPTEDKRCSVCDLQFNNDNKNAFALHTHMRKHLAQLDAPPSTCPHPHCQSIIRSKEKF</sequence>
<dbReference type="OrthoDB" id="3943630at2759"/>
<dbReference type="SUPFAM" id="SSF56349">
    <property type="entry name" value="DNA breaking-rejoining enzymes"/>
    <property type="match status" value="1"/>
</dbReference>
<dbReference type="GeneID" id="19397341"/>
<keyword evidence="1" id="KW-0233">DNA recombination</keyword>
<dbReference type="EMBL" id="KB908592">
    <property type="protein sequence ID" value="EOA87086.1"/>
    <property type="molecule type" value="Genomic_DNA"/>
</dbReference>
<protein>
    <submittedName>
        <fullName evidence="2">Uncharacterized protein</fullName>
    </submittedName>
</protein>
<keyword evidence="3" id="KW-1185">Reference proteome</keyword>
<dbReference type="eggNOG" id="ENOG502SS4Y">
    <property type="taxonomic scope" value="Eukaryota"/>
</dbReference>
<dbReference type="Gene3D" id="1.10.443.10">
    <property type="entry name" value="Intergrase catalytic core"/>
    <property type="match status" value="1"/>
</dbReference>
<dbReference type="HOGENOM" id="CLU_566399_0_0_1"/>
<evidence type="ECO:0000313" key="3">
    <source>
        <dbReference type="Proteomes" id="UP000016935"/>
    </source>
</evidence>
<dbReference type="InterPro" id="IPR013762">
    <property type="entry name" value="Integrase-like_cat_sf"/>
</dbReference>
<dbReference type="Pfam" id="PF11917">
    <property type="entry name" value="DUF3435"/>
    <property type="match status" value="1"/>
</dbReference>
<dbReference type="PANTHER" id="PTHR37535">
    <property type="entry name" value="FLUG DOMAIN PROTEIN"/>
    <property type="match status" value="1"/>
</dbReference>
<dbReference type="InterPro" id="IPR011010">
    <property type="entry name" value="DNA_brk_join_enz"/>
</dbReference>